<evidence type="ECO:0000313" key="1">
    <source>
        <dbReference type="EMBL" id="OQP44045.1"/>
    </source>
</evidence>
<comment type="caution">
    <text evidence="1">The sequence shown here is derived from an EMBL/GenBank/DDBJ whole genome shotgun (WGS) entry which is preliminary data.</text>
</comment>
<sequence>MKKYLIVIIAPLFLVTACKDGDKKINLNQGASFMATDTLPENPLLEKVLTVSVNTKDSTMSTLYANKIAVEYATTHGDKKFPPGAVLYQVTWKQKADSVWFGARIPKEIQSIERIFYTSNSPAVYELYEGRPLRRSNMQPDPGRIASIVEQRLAISPYF</sequence>
<reference evidence="1 2" key="1">
    <citation type="submission" date="2016-04" db="EMBL/GenBank/DDBJ databases">
        <authorList>
            <person name="Chen L."/>
            <person name="Zhuang W."/>
            <person name="Wang G."/>
        </authorList>
    </citation>
    <scope>NUCLEOTIDE SEQUENCE [LARGE SCALE GENOMIC DNA]</scope>
    <source>
        <strain evidence="2">GR20</strain>
    </source>
</reference>
<evidence type="ECO:0000313" key="2">
    <source>
        <dbReference type="Proteomes" id="UP000192277"/>
    </source>
</evidence>
<accession>A0ABX3NRZ8</accession>
<organism evidence="1 2">
    <name type="scientific">Niastella koreensis</name>
    <dbReference type="NCBI Taxonomy" id="354356"/>
    <lineage>
        <taxon>Bacteria</taxon>
        <taxon>Pseudomonadati</taxon>
        <taxon>Bacteroidota</taxon>
        <taxon>Chitinophagia</taxon>
        <taxon>Chitinophagales</taxon>
        <taxon>Chitinophagaceae</taxon>
        <taxon>Niastella</taxon>
    </lineage>
</organism>
<name>A0ABX3NRZ8_9BACT</name>
<evidence type="ECO:0008006" key="3">
    <source>
        <dbReference type="Google" id="ProtNLM"/>
    </source>
</evidence>
<dbReference type="RefSeq" id="WP_014219055.1">
    <property type="nucleotide sequence ID" value="NZ_LWBO01000034.1"/>
</dbReference>
<proteinExistence type="predicted"/>
<dbReference type="EMBL" id="LWBO01000034">
    <property type="protein sequence ID" value="OQP44045.1"/>
    <property type="molecule type" value="Genomic_DNA"/>
</dbReference>
<gene>
    <name evidence="1" type="ORF">A4D02_11290</name>
</gene>
<protein>
    <recommendedName>
        <fullName evidence="3">Lipoprotein</fullName>
    </recommendedName>
</protein>
<keyword evidence="2" id="KW-1185">Reference proteome</keyword>
<dbReference type="Proteomes" id="UP000192277">
    <property type="component" value="Unassembled WGS sequence"/>
</dbReference>
<dbReference type="PROSITE" id="PS51257">
    <property type="entry name" value="PROKAR_LIPOPROTEIN"/>
    <property type="match status" value="1"/>
</dbReference>